<comment type="caution">
    <text evidence="2">The sequence shown here is derived from an EMBL/GenBank/DDBJ whole genome shotgun (WGS) entry which is preliminary data.</text>
</comment>
<evidence type="ECO:0000313" key="3">
    <source>
        <dbReference type="Proteomes" id="UP000321764"/>
    </source>
</evidence>
<reference evidence="2 3" key="1">
    <citation type="submission" date="2019-07" db="EMBL/GenBank/DDBJ databases">
        <title>Reinekea sp. strain SSH23 genome sequencing and assembly.</title>
        <authorList>
            <person name="Kim I."/>
        </authorList>
    </citation>
    <scope>NUCLEOTIDE SEQUENCE [LARGE SCALE GENOMIC DNA]</scope>
    <source>
        <strain evidence="2 3">SSH23</strain>
    </source>
</reference>
<dbReference type="EMBL" id="VKAD01000001">
    <property type="protein sequence ID" value="TXR53085.1"/>
    <property type="molecule type" value="Genomic_DNA"/>
</dbReference>
<dbReference type="OrthoDB" id="6195022at2"/>
<dbReference type="Pfam" id="PF09722">
    <property type="entry name" value="Xre_MbcA_ParS_C"/>
    <property type="match status" value="1"/>
</dbReference>
<protein>
    <submittedName>
        <fullName evidence="2">DUF2384 domain-containing protein</fullName>
    </submittedName>
</protein>
<name>A0A5C8Z4R7_9GAMM</name>
<dbReference type="RefSeq" id="WP_147712016.1">
    <property type="nucleotide sequence ID" value="NZ_VKAD01000001.1"/>
</dbReference>
<evidence type="ECO:0000259" key="1">
    <source>
        <dbReference type="Pfam" id="PF09722"/>
    </source>
</evidence>
<keyword evidence="3" id="KW-1185">Reference proteome</keyword>
<sequence>MKHHFSLTFQLNRSQAVNVATLAGGMPGQDFQVEADPLDNAKFCIHFQRDGDCSVELLNSAKEQVLNLVPDAELIAMDMTNELPMAGIVDDITKVVIQACQLFQEPELAHTWLNQPQPILNGDVPKVLMIEAEGRTQVSKVLLQLKQSMQGEN</sequence>
<accession>A0A5C8Z4R7</accession>
<gene>
    <name evidence="2" type="ORF">FME95_00460</name>
</gene>
<feature type="domain" description="Antitoxin Xre/MbcA/ParS-like toxin-binding" evidence="1">
    <location>
        <begin position="100"/>
        <end position="145"/>
    </location>
</feature>
<dbReference type="InterPro" id="IPR024467">
    <property type="entry name" value="Xre/MbcA/ParS-like_toxin-bd"/>
</dbReference>
<organism evidence="2 3">
    <name type="scientific">Reinekea thalattae</name>
    <dbReference type="NCBI Taxonomy" id="2593301"/>
    <lineage>
        <taxon>Bacteria</taxon>
        <taxon>Pseudomonadati</taxon>
        <taxon>Pseudomonadota</taxon>
        <taxon>Gammaproteobacteria</taxon>
        <taxon>Oceanospirillales</taxon>
        <taxon>Saccharospirillaceae</taxon>
        <taxon>Reinekea</taxon>
    </lineage>
</organism>
<proteinExistence type="predicted"/>
<dbReference type="AlphaFoldDB" id="A0A5C8Z4R7"/>
<evidence type="ECO:0000313" key="2">
    <source>
        <dbReference type="EMBL" id="TXR53085.1"/>
    </source>
</evidence>
<dbReference type="Proteomes" id="UP000321764">
    <property type="component" value="Unassembled WGS sequence"/>
</dbReference>